<dbReference type="EMBL" id="BAAAHB010000002">
    <property type="protein sequence ID" value="GAA0444881.1"/>
    <property type="molecule type" value="Genomic_DNA"/>
</dbReference>
<keyword evidence="4" id="KW-1185">Reference proteome</keyword>
<evidence type="ECO:0000256" key="1">
    <source>
        <dbReference type="SAM" id="MobiDB-lite"/>
    </source>
</evidence>
<dbReference type="Proteomes" id="UP001499895">
    <property type="component" value="Unassembled WGS sequence"/>
</dbReference>
<dbReference type="PANTHER" id="PTHR13847:SF281">
    <property type="entry name" value="FAD DEPENDENT OXIDOREDUCTASE DOMAIN-CONTAINING PROTEIN"/>
    <property type="match status" value="1"/>
</dbReference>
<dbReference type="RefSeq" id="WP_344084548.1">
    <property type="nucleotide sequence ID" value="NZ_BAAAHB010000002.1"/>
</dbReference>
<evidence type="ECO:0000259" key="2">
    <source>
        <dbReference type="Pfam" id="PF01266"/>
    </source>
</evidence>
<comment type="caution">
    <text evidence="3">The sequence shown here is derived from an EMBL/GenBank/DDBJ whole genome shotgun (WGS) entry which is preliminary data.</text>
</comment>
<dbReference type="Pfam" id="PF01266">
    <property type="entry name" value="DAO"/>
    <property type="match status" value="1"/>
</dbReference>
<dbReference type="Gene3D" id="3.30.9.10">
    <property type="entry name" value="D-Amino Acid Oxidase, subunit A, domain 2"/>
    <property type="match status" value="1"/>
</dbReference>
<feature type="region of interest" description="Disordered" evidence="1">
    <location>
        <begin position="424"/>
        <end position="447"/>
    </location>
</feature>
<evidence type="ECO:0000313" key="3">
    <source>
        <dbReference type="EMBL" id="GAA0444881.1"/>
    </source>
</evidence>
<dbReference type="SUPFAM" id="SSF51905">
    <property type="entry name" value="FAD/NAD(P)-binding domain"/>
    <property type="match status" value="1"/>
</dbReference>
<dbReference type="PANTHER" id="PTHR13847">
    <property type="entry name" value="SARCOSINE DEHYDROGENASE-RELATED"/>
    <property type="match status" value="1"/>
</dbReference>
<proteinExistence type="predicted"/>
<sequence>MNGSRAPWARGEDTVSRPRLLGRLRCDVAVVGAGLTGLSTAVELLERDPGLRVVVVEADRVASGASGRGTGLLGPRIGPALSVARRRYGDDVARASHLWSVAAVRHVLDLVRRHEIACDLTPGSQLVVARDEKAAEEQRREADAAQALALPVALVERDELPPVAARYLGGLRYGEAATLDPVALTGQLAGVGERRGLTVFERSPVRAVRRGLLTTLSTDGGEIVADHVVVAVNAFGAAPGAPAGVVGLRVQAGVTRELPEEALAALAGLRAEPLIEHGELSPYFRLMPDGRLVVGGGAVRRGPFGSRAPAPGRLRAAVRALSPTLADVEIESTWAGPVAMTRDGLPVVGHHRGDPGLLHAGGCNGHGLAVAVYNGAHLARWIVEGTGGDLSFCLPWVRPKAPWVPRGRLVDRVLDRYLAHLTAGAGRPQAPGGPGPAAVPAGRSSHA</sequence>
<evidence type="ECO:0000313" key="4">
    <source>
        <dbReference type="Proteomes" id="UP001499895"/>
    </source>
</evidence>
<dbReference type="InterPro" id="IPR006076">
    <property type="entry name" value="FAD-dep_OxRdtase"/>
</dbReference>
<feature type="domain" description="FAD dependent oxidoreductase" evidence="2">
    <location>
        <begin position="27"/>
        <end position="381"/>
    </location>
</feature>
<gene>
    <name evidence="3" type="ORF">GCM10009544_04570</name>
</gene>
<dbReference type="InterPro" id="IPR036188">
    <property type="entry name" value="FAD/NAD-bd_sf"/>
</dbReference>
<name>A0ABN0ZEJ3_9ACTN</name>
<protein>
    <submittedName>
        <fullName evidence="3">FAD-binding oxidoreductase</fullName>
    </submittedName>
</protein>
<dbReference type="Gene3D" id="3.50.50.60">
    <property type="entry name" value="FAD/NAD(P)-binding domain"/>
    <property type="match status" value="1"/>
</dbReference>
<reference evidence="3 4" key="1">
    <citation type="journal article" date="2019" name="Int. J. Syst. Evol. Microbiol.">
        <title>The Global Catalogue of Microorganisms (GCM) 10K type strain sequencing project: providing services to taxonomists for standard genome sequencing and annotation.</title>
        <authorList>
            <consortium name="The Broad Institute Genomics Platform"/>
            <consortium name="The Broad Institute Genome Sequencing Center for Infectious Disease"/>
            <person name="Wu L."/>
            <person name="Ma J."/>
        </authorList>
    </citation>
    <scope>NUCLEOTIDE SEQUENCE [LARGE SCALE GENOMIC DNA]</scope>
    <source>
        <strain evidence="3 4">JCM 10649</strain>
    </source>
</reference>
<accession>A0ABN0ZEJ3</accession>
<organism evidence="3 4">
    <name type="scientific">Streptomyces stramineus</name>
    <dbReference type="NCBI Taxonomy" id="173861"/>
    <lineage>
        <taxon>Bacteria</taxon>
        <taxon>Bacillati</taxon>
        <taxon>Actinomycetota</taxon>
        <taxon>Actinomycetes</taxon>
        <taxon>Kitasatosporales</taxon>
        <taxon>Streptomycetaceae</taxon>
        <taxon>Streptomyces</taxon>
    </lineage>
</organism>